<comment type="subcellular location">
    <subcellularLocation>
        <location evidence="2">Endomembrane system</location>
        <topology evidence="2">Multi-pass membrane protein</topology>
    </subcellularLocation>
</comment>
<dbReference type="PANTHER" id="PTHR10989:SF16">
    <property type="entry name" value="AT02829P-RELATED"/>
    <property type="match status" value="1"/>
</dbReference>
<comment type="catalytic activity">
    <reaction evidence="11">
        <text>12-(9Z-octadecenoyloxy)-octadecanoate + H2O = 12-hydroxyoctadecanoate + (9Z)-octadecenoate + H(+)</text>
        <dbReference type="Rhea" id="RHEA:52060"/>
        <dbReference type="ChEBI" id="CHEBI:15377"/>
        <dbReference type="ChEBI" id="CHEBI:15378"/>
        <dbReference type="ChEBI" id="CHEBI:30823"/>
        <dbReference type="ChEBI" id="CHEBI:84201"/>
        <dbReference type="ChEBI" id="CHEBI:136302"/>
    </reaction>
    <physiologicalReaction direction="left-to-right" evidence="11">
        <dbReference type="Rhea" id="RHEA:52061"/>
    </physiologicalReaction>
</comment>
<comment type="catalytic activity">
    <reaction evidence="14">
        <text>13-(9Z-octadecenoyloxy)-octadecanoate + H2O = 13-hydroxy-octadecanoate + (9Z)-octadecenoate + H(+)</text>
        <dbReference type="Rhea" id="RHEA:52064"/>
        <dbReference type="ChEBI" id="CHEBI:15377"/>
        <dbReference type="ChEBI" id="CHEBI:15378"/>
        <dbReference type="ChEBI" id="CHEBI:30823"/>
        <dbReference type="ChEBI" id="CHEBI:136303"/>
        <dbReference type="ChEBI" id="CHEBI:136304"/>
    </reaction>
    <physiologicalReaction direction="left-to-right" evidence="14">
        <dbReference type="Rhea" id="RHEA:52065"/>
    </physiologicalReaction>
</comment>
<dbReference type="PANTHER" id="PTHR10989">
    <property type="entry name" value="ANDROGEN-INDUCED PROTEIN 1-RELATED"/>
    <property type="match status" value="1"/>
</dbReference>
<feature type="transmembrane region" description="Helical" evidence="17">
    <location>
        <begin position="12"/>
        <end position="30"/>
    </location>
</feature>
<dbReference type="Proteomes" id="UP001620626">
    <property type="component" value="Unassembled WGS sequence"/>
</dbReference>
<evidence type="ECO:0000256" key="14">
    <source>
        <dbReference type="ARBA" id="ARBA00049296"/>
    </source>
</evidence>
<comment type="catalytic activity">
    <reaction evidence="10">
        <text>12-octadecanoyloxy-octadecanoate + H2O = 12-hydroxyoctadecanoate + octadecanoate + H(+)</text>
        <dbReference type="Rhea" id="RHEA:52080"/>
        <dbReference type="ChEBI" id="CHEBI:15377"/>
        <dbReference type="ChEBI" id="CHEBI:15378"/>
        <dbReference type="ChEBI" id="CHEBI:25629"/>
        <dbReference type="ChEBI" id="CHEBI:84201"/>
        <dbReference type="ChEBI" id="CHEBI:136330"/>
    </reaction>
    <physiologicalReaction direction="left-to-right" evidence="10">
        <dbReference type="Rhea" id="RHEA:52081"/>
    </physiologicalReaction>
</comment>
<evidence type="ECO:0000256" key="12">
    <source>
        <dbReference type="ARBA" id="ARBA00048800"/>
    </source>
</evidence>
<comment type="catalytic activity">
    <reaction evidence="16">
        <text>12-(9Z-hexadecenoyloxy)-octadecanoate + H2O = 12-hydroxyoctadecanoate + (9Z)-hexadecenoate + H(+)</text>
        <dbReference type="Rhea" id="RHEA:52072"/>
        <dbReference type="ChEBI" id="CHEBI:15377"/>
        <dbReference type="ChEBI" id="CHEBI:15378"/>
        <dbReference type="ChEBI" id="CHEBI:32372"/>
        <dbReference type="ChEBI" id="CHEBI:84201"/>
        <dbReference type="ChEBI" id="CHEBI:136312"/>
    </reaction>
    <physiologicalReaction direction="left-to-right" evidence="16">
        <dbReference type="Rhea" id="RHEA:52073"/>
    </physiologicalReaction>
</comment>
<evidence type="ECO:0000313" key="19">
    <source>
        <dbReference type="Proteomes" id="UP001620626"/>
    </source>
</evidence>
<evidence type="ECO:0000256" key="13">
    <source>
        <dbReference type="ARBA" id="ARBA00049221"/>
    </source>
</evidence>
<accession>A0ABD2MGC0</accession>
<comment type="caution">
    <text evidence="18">The sequence shown here is derived from an EMBL/GenBank/DDBJ whole genome shotgun (WGS) entry which is preliminary data.</text>
</comment>
<evidence type="ECO:0000256" key="5">
    <source>
        <dbReference type="ARBA" id="ARBA00022989"/>
    </source>
</evidence>
<comment type="similarity">
    <text evidence="3">Belongs to the AIG1 family.</text>
</comment>
<evidence type="ECO:0000256" key="3">
    <source>
        <dbReference type="ARBA" id="ARBA00009300"/>
    </source>
</evidence>
<dbReference type="Pfam" id="PF04750">
    <property type="entry name" value="Far-17a_AIG1"/>
    <property type="match status" value="1"/>
</dbReference>
<comment type="catalytic activity">
    <reaction evidence="1">
        <text>9-(9Z-hexadecenoyloxy)-octadecanoate + H2O = (9Z)-hexadecenoate + 9-hydroxy-octadecanoate + H(+)</text>
        <dbReference type="Rhea" id="RHEA:52068"/>
        <dbReference type="ChEBI" id="CHEBI:15377"/>
        <dbReference type="ChEBI" id="CHEBI:15378"/>
        <dbReference type="ChEBI" id="CHEBI:32372"/>
        <dbReference type="ChEBI" id="CHEBI:136286"/>
        <dbReference type="ChEBI" id="CHEBI:136309"/>
    </reaction>
    <physiologicalReaction direction="left-to-right" evidence="1">
        <dbReference type="Rhea" id="RHEA:52069"/>
    </physiologicalReaction>
</comment>
<reference evidence="18 19" key="1">
    <citation type="submission" date="2024-10" db="EMBL/GenBank/DDBJ databases">
        <authorList>
            <person name="Kim D."/>
        </authorList>
    </citation>
    <scope>NUCLEOTIDE SEQUENCE [LARGE SCALE GENOMIC DNA]</scope>
    <source>
        <strain evidence="18">BH-2024</strain>
    </source>
</reference>
<feature type="transmembrane region" description="Helical" evidence="17">
    <location>
        <begin position="50"/>
        <end position="73"/>
    </location>
</feature>
<feature type="transmembrane region" description="Helical" evidence="17">
    <location>
        <begin position="197"/>
        <end position="217"/>
    </location>
</feature>
<evidence type="ECO:0000256" key="11">
    <source>
        <dbReference type="ARBA" id="ARBA00048701"/>
    </source>
</evidence>
<evidence type="ECO:0000313" key="18">
    <source>
        <dbReference type="EMBL" id="KAL3126069.1"/>
    </source>
</evidence>
<evidence type="ECO:0000256" key="8">
    <source>
        <dbReference type="ARBA" id="ARBA00047427"/>
    </source>
</evidence>
<feature type="transmembrane region" description="Helical" evidence="17">
    <location>
        <begin position="161"/>
        <end position="185"/>
    </location>
</feature>
<evidence type="ECO:0000256" key="17">
    <source>
        <dbReference type="SAM" id="Phobius"/>
    </source>
</evidence>
<protein>
    <submittedName>
        <fullName evidence="18">Uncharacterized protein</fullName>
    </submittedName>
</protein>
<evidence type="ECO:0000256" key="15">
    <source>
        <dbReference type="ARBA" id="ARBA00049322"/>
    </source>
</evidence>
<comment type="catalytic activity">
    <reaction evidence="7">
        <text>12-hexadecanoyloxy-octadecanoate + H2O = 12-hydroxyoctadecanoate + hexadecanoate + H(+)</text>
        <dbReference type="Rhea" id="RHEA:52056"/>
        <dbReference type="ChEBI" id="CHEBI:7896"/>
        <dbReference type="ChEBI" id="CHEBI:15377"/>
        <dbReference type="ChEBI" id="CHEBI:15378"/>
        <dbReference type="ChEBI" id="CHEBI:83677"/>
        <dbReference type="ChEBI" id="CHEBI:84201"/>
    </reaction>
    <physiologicalReaction direction="left-to-right" evidence="7">
        <dbReference type="Rhea" id="RHEA:52057"/>
    </physiologicalReaction>
</comment>
<dbReference type="InterPro" id="IPR006838">
    <property type="entry name" value="ADTRP_AIG1"/>
</dbReference>
<keyword evidence="4 17" id="KW-0812">Transmembrane</keyword>
<dbReference type="EMBL" id="JBICBT010000010">
    <property type="protein sequence ID" value="KAL3126069.1"/>
    <property type="molecule type" value="Genomic_DNA"/>
</dbReference>
<proteinExistence type="inferred from homology"/>
<name>A0ABD2MGC0_9BILA</name>
<comment type="catalytic activity">
    <reaction evidence="8">
        <text>13-octadecanoyloxy-octadecanoate + H2O = 13-hydroxy-octadecanoate + octadecanoate + H(+)</text>
        <dbReference type="Rhea" id="RHEA:52084"/>
        <dbReference type="ChEBI" id="CHEBI:15377"/>
        <dbReference type="ChEBI" id="CHEBI:15378"/>
        <dbReference type="ChEBI" id="CHEBI:25629"/>
        <dbReference type="ChEBI" id="CHEBI:136304"/>
        <dbReference type="ChEBI" id="CHEBI:136335"/>
    </reaction>
    <physiologicalReaction direction="left-to-right" evidence="8">
        <dbReference type="Rhea" id="RHEA:52085"/>
    </physiologicalReaction>
</comment>
<dbReference type="AlphaFoldDB" id="A0ABD2MGC0"/>
<evidence type="ECO:0000256" key="1">
    <source>
        <dbReference type="ARBA" id="ARBA00000923"/>
    </source>
</evidence>
<feature type="transmembrane region" description="Helical" evidence="17">
    <location>
        <begin position="85"/>
        <end position="108"/>
    </location>
</feature>
<evidence type="ECO:0000256" key="2">
    <source>
        <dbReference type="ARBA" id="ARBA00004127"/>
    </source>
</evidence>
<keyword evidence="19" id="KW-1185">Reference proteome</keyword>
<keyword evidence="5 17" id="KW-1133">Transmembrane helix</keyword>
<comment type="catalytic activity">
    <reaction evidence="15">
        <text>13-(9Z-hexadecenoyloxy)-octadecanoate + H2O = 13-hydroxy-octadecanoate + (9Z)-hexadecenoate + H(+)</text>
        <dbReference type="Rhea" id="RHEA:52076"/>
        <dbReference type="ChEBI" id="CHEBI:15377"/>
        <dbReference type="ChEBI" id="CHEBI:15378"/>
        <dbReference type="ChEBI" id="CHEBI:32372"/>
        <dbReference type="ChEBI" id="CHEBI:136304"/>
        <dbReference type="ChEBI" id="CHEBI:136315"/>
    </reaction>
    <physiologicalReaction direction="left-to-right" evidence="15">
        <dbReference type="Rhea" id="RHEA:52077"/>
    </physiologicalReaction>
</comment>
<evidence type="ECO:0000256" key="6">
    <source>
        <dbReference type="ARBA" id="ARBA00023136"/>
    </source>
</evidence>
<organism evidence="18 19">
    <name type="scientific">Heterodera trifolii</name>
    <dbReference type="NCBI Taxonomy" id="157864"/>
    <lineage>
        <taxon>Eukaryota</taxon>
        <taxon>Metazoa</taxon>
        <taxon>Ecdysozoa</taxon>
        <taxon>Nematoda</taxon>
        <taxon>Chromadorea</taxon>
        <taxon>Rhabditida</taxon>
        <taxon>Tylenchina</taxon>
        <taxon>Tylenchomorpha</taxon>
        <taxon>Tylenchoidea</taxon>
        <taxon>Heteroderidae</taxon>
        <taxon>Heteroderinae</taxon>
        <taxon>Heterodera</taxon>
    </lineage>
</organism>
<comment type="catalytic activity">
    <reaction evidence="9">
        <text>9-hexadecanoyloxy-octadecanoate + H2O = 9-hydroxy-octadecanoate + hexadecanoate + H(+)</text>
        <dbReference type="Rhea" id="RHEA:52052"/>
        <dbReference type="ChEBI" id="CHEBI:7896"/>
        <dbReference type="ChEBI" id="CHEBI:15377"/>
        <dbReference type="ChEBI" id="CHEBI:15378"/>
        <dbReference type="ChEBI" id="CHEBI:83670"/>
        <dbReference type="ChEBI" id="CHEBI:136286"/>
    </reaction>
    <physiologicalReaction direction="left-to-right" evidence="9">
        <dbReference type="Rhea" id="RHEA:52053"/>
    </physiologicalReaction>
</comment>
<evidence type="ECO:0000256" key="16">
    <source>
        <dbReference type="ARBA" id="ARBA00049428"/>
    </source>
</evidence>
<evidence type="ECO:0000256" key="9">
    <source>
        <dbReference type="ARBA" id="ARBA00047863"/>
    </source>
</evidence>
<feature type="transmembrane region" description="Helical" evidence="17">
    <location>
        <begin position="128"/>
        <end position="149"/>
    </location>
</feature>
<keyword evidence="6 17" id="KW-0472">Membrane</keyword>
<dbReference type="GO" id="GO:0012505">
    <property type="term" value="C:endomembrane system"/>
    <property type="evidence" value="ECO:0007669"/>
    <property type="project" value="UniProtKB-SubCell"/>
</dbReference>
<comment type="catalytic activity">
    <reaction evidence="13">
        <text>9-octadecanoyloxy-octadecanoate + H2O = 9-hydroxy-octadecanoate + octadecanoate + H(+)</text>
        <dbReference type="Rhea" id="RHEA:52096"/>
        <dbReference type="ChEBI" id="CHEBI:15377"/>
        <dbReference type="ChEBI" id="CHEBI:15378"/>
        <dbReference type="ChEBI" id="CHEBI:25629"/>
        <dbReference type="ChEBI" id="CHEBI:136286"/>
        <dbReference type="ChEBI" id="CHEBI:136373"/>
    </reaction>
    <physiologicalReaction direction="left-to-right" evidence="13">
        <dbReference type="Rhea" id="RHEA:52097"/>
    </physiologicalReaction>
</comment>
<evidence type="ECO:0000256" key="7">
    <source>
        <dbReference type="ARBA" id="ARBA00047368"/>
    </source>
</evidence>
<gene>
    <name evidence="18" type="ORF">niasHT_001708</name>
</gene>
<evidence type="ECO:0000256" key="4">
    <source>
        <dbReference type="ARBA" id="ARBA00022692"/>
    </source>
</evidence>
<comment type="catalytic activity">
    <reaction evidence="12">
        <text>9-(9Z-octadecenoyloxy)-octadecanoate + H2O = 9-hydroxy-octadecanoate + (9Z)-octadecenoate + H(+)</text>
        <dbReference type="Rhea" id="RHEA:52048"/>
        <dbReference type="ChEBI" id="CHEBI:15377"/>
        <dbReference type="ChEBI" id="CHEBI:15378"/>
        <dbReference type="ChEBI" id="CHEBI:30823"/>
        <dbReference type="ChEBI" id="CHEBI:136282"/>
        <dbReference type="ChEBI" id="CHEBI:136286"/>
    </reaction>
    <physiologicalReaction direction="left-to-right" evidence="12">
        <dbReference type="Rhea" id="RHEA:52049"/>
    </physiologicalReaction>
</comment>
<sequence>MMMRMFQNVFNKSANAICACFYAYVFYFDYRLSQKYPQLNPVLGAYITKFVWLTMINLLIQLLYHTTAAIVAICSIRPRSFMSKFHFIATAIVFPASFTVVMLFWGLYLMDPATVTRKEARFVFDFKWFNHALHTFPLFAMLLDFSIWHHRCPSKVSALKAILCFSLFYIIHIHFFYVCFNFWAYPILAQMSFRGRAWFIFFCTIFMFCAFVIGDAFNRVLPRKLTSVMEE</sequence>
<evidence type="ECO:0000256" key="10">
    <source>
        <dbReference type="ARBA" id="ARBA00048680"/>
    </source>
</evidence>